<evidence type="ECO:0000313" key="10">
    <source>
        <dbReference type="EMBL" id="GAA4652199.1"/>
    </source>
</evidence>
<dbReference type="Pfam" id="PF02470">
    <property type="entry name" value="MlaD"/>
    <property type="match status" value="6"/>
</dbReference>
<keyword evidence="6 8" id="KW-0472">Membrane</keyword>
<feature type="domain" description="Mce/MlaD" evidence="9">
    <location>
        <begin position="404"/>
        <end position="464"/>
    </location>
</feature>
<dbReference type="RefSeq" id="WP_345198717.1">
    <property type="nucleotide sequence ID" value="NZ_BAABFL010000471.1"/>
</dbReference>
<reference evidence="11" key="1">
    <citation type="journal article" date="2019" name="Int. J. Syst. Evol. Microbiol.">
        <title>The Global Catalogue of Microorganisms (GCM) 10K type strain sequencing project: providing services to taxonomists for standard genome sequencing and annotation.</title>
        <authorList>
            <consortium name="The Broad Institute Genomics Platform"/>
            <consortium name="The Broad Institute Genome Sequencing Center for Infectious Disease"/>
            <person name="Wu L."/>
            <person name="Ma J."/>
        </authorList>
    </citation>
    <scope>NUCLEOTIDE SEQUENCE [LARGE SCALE GENOMIC DNA]</scope>
    <source>
        <strain evidence="11">JCM 17805</strain>
    </source>
</reference>
<keyword evidence="2" id="KW-1003">Cell membrane</keyword>
<feature type="domain" description="Mce/MlaD" evidence="9">
    <location>
        <begin position="647"/>
        <end position="729"/>
    </location>
</feature>
<dbReference type="EMBL" id="BAABFL010000471">
    <property type="protein sequence ID" value="GAA4652199.1"/>
    <property type="molecule type" value="Genomic_DNA"/>
</dbReference>
<evidence type="ECO:0000256" key="2">
    <source>
        <dbReference type="ARBA" id="ARBA00022475"/>
    </source>
</evidence>
<evidence type="ECO:0000256" key="8">
    <source>
        <dbReference type="SAM" id="Phobius"/>
    </source>
</evidence>
<evidence type="ECO:0000259" key="9">
    <source>
        <dbReference type="Pfam" id="PF02470"/>
    </source>
</evidence>
<accession>A0ABP8V9V1</accession>
<organism evidence="10 11">
    <name type="scientific">Kistimonas scapharcae</name>
    <dbReference type="NCBI Taxonomy" id="1036133"/>
    <lineage>
        <taxon>Bacteria</taxon>
        <taxon>Pseudomonadati</taxon>
        <taxon>Pseudomonadota</taxon>
        <taxon>Gammaproteobacteria</taxon>
        <taxon>Oceanospirillales</taxon>
        <taxon>Endozoicomonadaceae</taxon>
        <taxon>Kistimonas</taxon>
    </lineage>
</organism>
<keyword evidence="11" id="KW-1185">Reference proteome</keyword>
<evidence type="ECO:0000256" key="3">
    <source>
        <dbReference type="ARBA" id="ARBA00022519"/>
    </source>
</evidence>
<comment type="subcellular location">
    <subcellularLocation>
        <location evidence="1">Cell inner membrane</location>
    </subcellularLocation>
</comment>
<keyword evidence="4 8" id="KW-0812">Transmembrane</keyword>
<gene>
    <name evidence="10" type="ORF">GCM10023116_44830</name>
</gene>
<evidence type="ECO:0000256" key="5">
    <source>
        <dbReference type="ARBA" id="ARBA00022989"/>
    </source>
</evidence>
<evidence type="ECO:0000256" key="1">
    <source>
        <dbReference type="ARBA" id="ARBA00004533"/>
    </source>
</evidence>
<dbReference type="Proteomes" id="UP001500604">
    <property type="component" value="Unassembled WGS sequence"/>
</dbReference>
<evidence type="ECO:0000256" key="7">
    <source>
        <dbReference type="SAM" id="MobiDB-lite"/>
    </source>
</evidence>
<feature type="domain" description="Mce/MlaD" evidence="9">
    <location>
        <begin position="162"/>
        <end position="247"/>
    </location>
</feature>
<evidence type="ECO:0000313" key="11">
    <source>
        <dbReference type="Proteomes" id="UP001500604"/>
    </source>
</evidence>
<comment type="caution">
    <text evidence="10">The sequence shown here is derived from an EMBL/GenBank/DDBJ whole genome shotgun (WGS) entry which is preliminary data.</text>
</comment>
<feature type="region of interest" description="Disordered" evidence="7">
    <location>
        <begin position="776"/>
        <end position="800"/>
    </location>
</feature>
<keyword evidence="5 8" id="KW-1133">Transmembrane helix</keyword>
<evidence type="ECO:0000256" key="6">
    <source>
        <dbReference type="ARBA" id="ARBA00023136"/>
    </source>
</evidence>
<keyword evidence="3" id="KW-0997">Cell inner membrane</keyword>
<dbReference type="PANTHER" id="PTHR30462:SF0">
    <property type="entry name" value="INTERMEMBRANE TRANSPORT PROTEIN YEBT"/>
    <property type="match status" value="1"/>
</dbReference>
<dbReference type="InterPro" id="IPR051800">
    <property type="entry name" value="PqiA-PqiB_transport"/>
</dbReference>
<evidence type="ECO:0000256" key="4">
    <source>
        <dbReference type="ARBA" id="ARBA00022692"/>
    </source>
</evidence>
<feature type="domain" description="Mce/MlaD" evidence="9">
    <location>
        <begin position="285"/>
        <end position="374"/>
    </location>
</feature>
<dbReference type="PANTHER" id="PTHR30462">
    <property type="entry name" value="INTERMEMBRANE TRANSPORT PROTEIN PQIB-RELATED"/>
    <property type="match status" value="1"/>
</dbReference>
<sequence>MTDIDKPILQEPDIITPKRRLSTIWLLPLIALMIGLWLAWRAFMEGGVIITVQFPDAEGLESGKTQVVYNGLAVGKVKDLVLMPDLKGVNVHIEMSRQMMPYLTTTAEFWMVKPTVSMAGISGLDTLFSGNYIGFLPGKSTEKSKKVYVAEEEPPAIQDPDGLRITLRTSSLNSVTQGSPVYYRRLQVGEVIGYNLSADNQHVDIQVFVRPAYAHLVRMNTRFWNAGGVEVSGGLSSLKVRTQSVLSIIKGGIAFSTPDHEPEQPPSHNGALFTLYDDYDNARTGIPVEITFPTGVHLEEGSTKVMFMGFEIGRVESVDISDNLSQITARVYMDPRAEPALVEGTRFWVVEPQLSMEGVSGLDALLSGPYISMDVNLKDVEANKQRRTFVGLDKRPPVSPNAPGLHLTLEAPTLAGVSVGSPVLYRQIQIGSVQQYSLASDNSSIRINVFIRPEFAHLVNQDSRFWNLSGIHIKGDLSGLSINTGTLATLMNGGIGLATPSVKAPAVKNGHSFTLYNTEQAAMETGLMVRIRFDSGEGLKAGTPLKFRGMEVGEVKRVKLDHDIADPDHSTIIADTLIYNDNRWLAREGARFWLVKPELGLARTANLDTLIKGQYIQVDPADKVTPEKTAFIARNRPPAQGNGLTGLKVRLVSDRLGSIAKGNPVYYREIQVGEVSGYRLGNPADHVIIFLTIDDHYAPLITPDTRFWNASGIDVDVGLFSGAKIRTESLESLLAGGIAFATPAAATPVKPGMRFKLYDKADPKWLEWKPAIKLAKRRKQKGQDTSVHAQESESIDTPGT</sequence>
<proteinExistence type="predicted"/>
<dbReference type="InterPro" id="IPR003399">
    <property type="entry name" value="Mce/MlaD"/>
</dbReference>
<protein>
    <submittedName>
        <fullName evidence="10">PqiB family protein</fullName>
    </submittedName>
</protein>
<feature type="transmembrane region" description="Helical" evidence="8">
    <location>
        <begin position="21"/>
        <end position="40"/>
    </location>
</feature>
<feature type="domain" description="Mce/MlaD" evidence="9">
    <location>
        <begin position="529"/>
        <end position="620"/>
    </location>
</feature>
<feature type="domain" description="Mce/MlaD" evidence="9">
    <location>
        <begin position="47"/>
        <end position="138"/>
    </location>
</feature>
<name>A0ABP8V9V1_9GAMM</name>